<dbReference type="SUPFAM" id="SSF52540">
    <property type="entry name" value="P-loop containing nucleoside triphosphate hydrolases"/>
    <property type="match status" value="1"/>
</dbReference>
<dbReference type="EMBL" id="JBGBPQ010000010">
    <property type="protein sequence ID" value="KAL1518759.1"/>
    <property type="molecule type" value="Genomic_DNA"/>
</dbReference>
<gene>
    <name evidence="4" type="ORF">AB1Y20_003043</name>
</gene>
<dbReference type="AlphaFoldDB" id="A0AB34JAC1"/>
<dbReference type="InterPro" id="IPR027417">
    <property type="entry name" value="P-loop_NTPase"/>
</dbReference>
<dbReference type="GO" id="GO:0005524">
    <property type="term" value="F:ATP binding"/>
    <property type="evidence" value="ECO:0007669"/>
    <property type="project" value="UniProtKB-KW"/>
</dbReference>
<evidence type="ECO:0000313" key="4">
    <source>
        <dbReference type="EMBL" id="KAL1518759.1"/>
    </source>
</evidence>
<evidence type="ECO:0000313" key="5">
    <source>
        <dbReference type="Proteomes" id="UP001515480"/>
    </source>
</evidence>
<organism evidence="4 5">
    <name type="scientific">Prymnesium parvum</name>
    <name type="common">Toxic golden alga</name>
    <dbReference type="NCBI Taxonomy" id="97485"/>
    <lineage>
        <taxon>Eukaryota</taxon>
        <taxon>Haptista</taxon>
        <taxon>Haptophyta</taxon>
        <taxon>Prymnesiophyceae</taxon>
        <taxon>Prymnesiales</taxon>
        <taxon>Prymnesiaceae</taxon>
        <taxon>Prymnesium</taxon>
    </lineage>
</organism>
<evidence type="ECO:0000256" key="2">
    <source>
        <dbReference type="ARBA" id="ARBA00022840"/>
    </source>
</evidence>
<keyword evidence="1" id="KW-0547">Nucleotide-binding</keyword>
<keyword evidence="5" id="KW-1185">Reference proteome</keyword>
<dbReference type="PANTHER" id="PTHR10285">
    <property type="entry name" value="URIDINE KINASE"/>
    <property type="match status" value="1"/>
</dbReference>
<reference evidence="4 5" key="1">
    <citation type="journal article" date="2024" name="Science">
        <title>Giant polyketide synthase enzymes in the biosynthesis of giant marine polyether toxins.</title>
        <authorList>
            <person name="Fallon T.R."/>
            <person name="Shende V.V."/>
            <person name="Wierzbicki I.H."/>
            <person name="Pendleton A.L."/>
            <person name="Watervoot N.F."/>
            <person name="Auber R.P."/>
            <person name="Gonzalez D.J."/>
            <person name="Wisecaver J.H."/>
            <person name="Moore B.S."/>
        </authorList>
    </citation>
    <scope>NUCLEOTIDE SEQUENCE [LARGE SCALE GENOMIC DNA]</scope>
    <source>
        <strain evidence="4 5">12B1</strain>
    </source>
</reference>
<dbReference type="Proteomes" id="UP001515480">
    <property type="component" value="Unassembled WGS sequence"/>
</dbReference>
<evidence type="ECO:0000259" key="3">
    <source>
        <dbReference type="Pfam" id="PF06414"/>
    </source>
</evidence>
<accession>A0AB34JAC1</accession>
<name>A0AB34JAC1_PRYPA</name>
<dbReference type="InterPro" id="IPR010488">
    <property type="entry name" value="Zeta_toxin_domain"/>
</dbReference>
<keyword evidence="2" id="KW-0067">ATP-binding</keyword>
<dbReference type="Pfam" id="PF06414">
    <property type="entry name" value="Zeta_toxin"/>
    <property type="match status" value="1"/>
</dbReference>
<proteinExistence type="predicted"/>
<protein>
    <recommendedName>
        <fullName evidence="3">Zeta toxin domain-containing protein</fullName>
    </recommendedName>
</protein>
<sequence>MWLLCLLAHDAKMLPTYDRLAARLTERMARAPADRPLWIGIAGGPGAGKSTLAAAVSARVNEARGTDASVVLPMDGFHYSRAQLRQLDPPDASSYLPRRGAPWTFDAEGLCAALSSAKRLGHASLPVRELSDPVPDGVRLLPTHRCVLVEGNYLLMFDDPRWAPLAELWDEKWFVACTDAAEQRRRLIQRHLETWNDEKALRWGPGEAGAAARADANDVKNMQMIASSSKYADLVIESK</sequence>
<dbReference type="Gene3D" id="3.40.50.300">
    <property type="entry name" value="P-loop containing nucleotide triphosphate hydrolases"/>
    <property type="match status" value="3"/>
</dbReference>
<evidence type="ECO:0000256" key="1">
    <source>
        <dbReference type="ARBA" id="ARBA00022741"/>
    </source>
</evidence>
<dbReference type="GO" id="GO:0016301">
    <property type="term" value="F:kinase activity"/>
    <property type="evidence" value="ECO:0007669"/>
    <property type="project" value="InterPro"/>
</dbReference>
<feature type="domain" description="Zeta toxin" evidence="3">
    <location>
        <begin position="31"/>
        <end position="103"/>
    </location>
</feature>
<comment type="caution">
    <text evidence="4">The sequence shown here is derived from an EMBL/GenBank/DDBJ whole genome shotgun (WGS) entry which is preliminary data.</text>
</comment>